<dbReference type="Proteomes" id="UP000003053">
    <property type="component" value="Unassembled WGS sequence"/>
</dbReference>
<keyword evidence="1" id="KW-0732">Signal</keyword>
<proteinExistence type="predicted"/>
<dbReference type="EMBL" id="AAOG01000001">
    <property type="protein sequence ID" value="EAR13667.1"/>
    <property type="molecule type" value="Genomic_DNA"/>
</dbReference>
<gene>
    <name evidence="2" type="ORF">PI23P_04197</name>
</gene>
<comment type="caution">
    <text evidence="2">The sequence shown here is derived from an EMBL/GenBank/DDBJ whole genome shotgun (WGS) entry which is preliminary data.</text>
</comment>
<evidence type="ECO:0000313" key="3">
    <source>
        <dbReference type="Proteomes" id="UP000003053"/>
    </source>
</evidence>
<evidence type="ECO:0000313" key="2">
    <source>
        <dbReference type="EMBL" id="EAR13667.1"/>
    </source>
</evidence>
<dbReference type="RefSeq" id="WP_004569465.1">
    <property type="nucleotide sequence ID" value="NZ_CH724148.1"/>
</dbReference>
<name>A4BXH6_9FLAO</name>
<protein>
    <submittedName>
        <fullName evidence="2">Uncharacterized protein</fullName>
    </submittedName>
</protein>
<dbReference type="OrthoDB" id="1122048at2"/>
<dbReference type="AlphaFoldDB" id="A4BXH6"/>
<feature type="chain" id="PRO_5002666778" evidence="1">
    <location>
        <begin position="24"/>
        <end position="195"/>
    </location>
</feature>
<evidence type="ECO:0000256" key="1">
    <source>
        <dbReference type="SAM" id="SignalP"/>
    </source>
</evidence>
<dbReference type="Gene3D" id="2.60.40.3080">
    <property type="match status" value="1"/>
</dbReference>
<accession>A4BXH6</accession>
<reference evidence="2 3" key="1">
    <citation type="submission" date="2006-02" db="EMBL/GenBank/DDBJ databases">
        <authorList>
            <person name="Murray A."/>
            <person name="Staley J."/>
            <person name="Ferriera S."/>
            <person name="Johnson J."/>
            <person name="Kravitz S."/>
            <person name="Halpern A."/>
            <person name="Remington K."/>
            <person name="Beeson K."/>
            <person name="Tran B."/>
            <person name="Rogers Y.-H."/>
            <person name="Friedman R."/>
            <person name="Venter J.C."/>
        </authorList>
    </citation>
    <scope>NUCLEOTIDE SEQUENCE [LARGE SCALE GENOMIC DNA]</scope>
    <source>
        <strain evidence="2 3">23-P</strain>
    </source>
</reference>
<dbReference type="eggNOG" id="ENOG5032UD2">
    <property type="taxonomic scope" value="Bacteria"/>
</dbReference>
<dbReference type="STRING" id="313594.PI23P_04197"/>
<keyword evidence="3" id="KW-1185">Reference proteome</keyword>
<sequence>MKTSIKKYLIIATLMFGTLIGHANENDTRFSLLKERKIKVEFKTVKKGELISIKNEKGAIIYSGEIKKSGSFARIFDLSSLKEGNYTTELEKDFEIIIKSFSVLKGDITFGKEKTIFKPVIRNEKDLILISKLSFEKKTVKINLYYNNDLIFSETITNSDTLLKRVYKLSKKEKGNYSVVMHCDDKNYTKNFNIF</sequence>
<organism evidence="2 3">
    <name type="scientific">Polaribacter irgensii 23-P</name>
    <dbReference type="NCBI Taxonomy" id="313594"/>
    <lineage>
        <taxon>Bacteria</taxon>
        <taxon>Pseudomonadati</taxon>
        <taxon>Bacteroidota</taxon>
        <taxon>Flavobacteriia</taxon>
        <taxon>Flavobacteriales</taxon>
        <taxon>Flavobacteriaceae</taxon>
    </lineage>
</organism>
<dbReference type="HOGENOM" id="CLU_115346_1_0_10"/>
<feature type="signal peptide" evidence="1">
    <location>
        <begin position="1"/>
        <end position="23"/>
    </location>
</feature>